<dbReference type="Proteomes" id="UP001055879">
    <property type="component" value="Linkage Group LG03"/>
</dbReference>
<dbReference type="EMBL" id="CM042049">
    <property type="protein sequence ID" value="KAI3747961.1"/>
    <property type="molecule type" value="Genomic_DNA"/>
</dbReference>
<sequence>MGQLPENTAALEPSPSPASLRVDSPMTYLFVGIGTMLALVILALLMVACSQWSRRSPPDDDHHSHKVVRQVYHAGDEANVTPEIVVFMPGDQLPTYLAAPAHDDIMVADTTDHQTWSKTGLDDDIPMGDAMLESYGYTTMDPRKETIEKAHTAVIQFDISDFCLEHIGAHIDK</sequence>
<proteinExistence type="predicted"/>
<name>A0ACB9DN98_ARCLA</name>
<organism evidence="1 2">
    <name type="scientific">Arctium lappa</name>
    <name type="common">Greater burdock</name>
    <name type="synonym">Lappa major</name>
    <dbReference type="NCBI Taxonomy" id="4217"/>
    <lineage>
        <taxon>Eukaryota</taxon>
        <taxon>Viridiplantae</taxon>
        <taxon>Streptophyta</taxon>
        <taxon>Embryophyta</taxon>
        <taxon>Tracheophyta</taxon>
        <taxon>Spermatophyta</taxon>
        <taxon>Magnoliopsida</taxon>
        <taxon>eudicotyledons</taxon>
        <taxon>Gunneridae</taxon>
        <taxon>Pentapetalae</taxon>
        <taxon>asterids</taxon>
        <taxon>campanulids</taxon>
        <taxon>Asterales</taxon>
        <taxon>Asteraceae</taxon>
        <taxon>Carduoideae</taxon>
        <taxon>Cardueae</taxon>
        <taxon>Arctiinae</taxon>
        <taxon>Arctium</taxon>
    </lineage>
</organism>
<gene>
    <name evidence="1" type="ORF">L6452_10725</name>
</gene>
<evidence type="ECO:0000313" key="2">
    <source>
        <dbReference type="Proteomes" id="UP001055879"/>
    </source>
</evidence>
<keyword evidence="2" id="KW-1185">Reference proteome</keyword>
<comment type="caution">
    <text evidence="1">The sequence shown here is derived from an EMBL/GenBank/DDBJ whole genome shotgun (WGS) entry which is preliminary data.</text>
</comment>
<reference evidence="2" key="1">
    <citation type="journal article" date="2022" name="Mol. Ecol. Resour.">
        <title>The genomes of chicory, endive, great burdock and yacon provide insights into Asteraceae palaeo-polyploidization history and plant inulin production.</title>
        <authorList>
            <person name="Fan W."/>
            <person name="Wang S."/>
            <person name="Wang H."/>
            <person name="Wang A."/>
            <person name="Jiang F."/>
            <person name="Liu H."/>
            <person name="Zhao H."/>
            <person name="Xu D."/>
            <person name="Zhang Y."/>
        </authorList>
    </citation>
    <scope>NUCLEOTIDE SEQUENCE [LARGE SCALE GENOMIC DNA]</scope>
    <source>
        <strain evidence="2">cv. Niubang</strain>
    </source>
</reference>
<reference evidence="1 2" key="2">
    <citation type="journal article" date="2022" name="Mol. Ecol. Resour.">
        <title>The genomes of chicory, endive, great burdock and yacon provide insights into Asteraceae paleo-polyploidization history and plant inulin production.</title>
        <authorList>
            <person name="Fan W."/>
            <person name="Wang S."/>
            <person name="Wang H."/>
            <person name="Wang A."/>
            <person name="Jiang F."/>
            <person name="Liu H."/>
            <person name="Zhao H."/>
            <person name="Xu D."/>
            <person name="Zhang Y."/>
        </authorList>
    </citation>
    <scope>NUCLEOTIDE SEQUENCE [LARGE SCALE GENOMIC DNA]</scope>
    <source>
        <strain evidence="2">cv. Niubang</strain>
    </source>
</reference>
<accession>A0ACB9DN98</accession>
<protein>
    <submittedName>
        <fullName evidence="1">Uncharacterized protein</fullName>
    </submittedName>
</protein>
<evidence type="ECO:0000313" key="1">
    <source>
        <dbReference type="EMBL" id="KAI3747961.1"/>
    </source>
</evidence>